<gene>
    <name evidence="1" type="ORF">GCM10023220_55150</name>
</gene>
<comment type="caution">
    <text evidence="1">The sequence shown here is derived from an EMBL/GenBank/DDBJ whole genome shotgun (WGS) entry which is preliminary data.</text>
</comment>
<protein>
    <recommendedName>
        <fullName evidence="3">Transcriptional regulator</fullName>
    </recommendedName>
</protein>
<sequence length="546" mass="58815">MPSGPDSPKPWAARAPDPYARVTISVRGRGGAAVTYSDDEREAVRVALEGCRAALTADGRPSGDSALAGALGYKTETVRKYMLGERMPPPRFVRSLSELAGVAPARVFAAIGWLPGSQAPTASPYDPPPELAAALRSIGSVEEYVRTLPPVRLPAPLRAAAALSADRGAAGRFTAGLTHLGSGRDHPLSTVLVGEFRLADGALALSRRQLAERALRADHPGAALPDVGPADGTDADGTHARVRAELRIVFSPALRGAGEYSWQGEPGTSLWAPAAARWPGHLLVQNVLTDLHRPALQPWQGTEQRPLVVVGAVWSAAHTAALIAEALGWEYVPVSSATVVDGGRVVPGDPPHRRSARLRGWAVIARHIDDRQRLRQPWPAVALVRPYVFAEDPHYGRVPLELLRRTPARVLYVRPSPRYLDWWAARRDLTAVAGTPGHVWRAGIDRALERVEETLAARRADLGPAAGRDLLLSLPDPPQPPCAADPRLPDRLVDDQFRCAWRALEWLDGVANRGWPSLLGELRPSHLAARADELRADLAARVIRTG</sequence>
<keyword evidence="2" id="KW-1185">Reference proteome</keyword>
<evidence type="ECO:0008006" key="3">
    <source>
        <dbReference type="Google" id="ProtNLM"/>
    </source>
</evidence>
<evidence type="ECO:0000313" key="1">
    <source>
        <dbReference type="EMBL" id="GAA4815953.1"/>
    </source>
</evidence>
<dbReference type="EMBL" id="BAABIG010000061">
    <property type="protein sequence ID" value="GAA4815953.1"/>
    <property type="molecule type" value="Genomic_DNA"/>
</dbReference>
<organism evidence="1 2">
    <name type="scientific">Streptomyces ziwulingensis</name>
    <dbReference type="NCBI Taxonomy" id="1045501"/>
    <lineage>
        <taxon>Bacteria</taxon>
        <taxon>Bacillati</taxon>
        <taxon>Actinomycetota</taxon>
        <taxon>Actinomycetes</taxon>
        <taxon>Kitasatosporales</taxon>
        <taxon>Streptomycetaceae</taxon>
        <taxon>Streptomyces</taxon>
    </lineage>
</organism>
<dbReference type="Proteomes" id="UP001501265">
    <property type="component" value="Unassembled WGS sequence"/>
</dbReference>
<reference evidence="2" key="1">
    <citation type="journal article" date="2019" name="Int. J. Syst. Evol. Microbiol.">
        <title>The Global Catalogue of Microorganisms (GCM) 10K type strain sequencing project: providing services to taxonomists for standard genome sequencing and annotation.</title>
        <authorList>
            <consortium name="The Broad Institute Genomics Platform"/>
            <consortium name="The Broad Institute Genome Sequencing Center for Infectious Disease"/>
            <person name="Wu L."/>
            <person name="Ma J."/>
        </authorList>
    </citation>
    <scope>NUCLEOTIDE SEQUENCE [LARGE SCALE GENOMIC DNA]</scope>
    <source>
        <strain evidence="2">JCM 18081</strain>
    </source>
</reference>
<evidence type="ECO:0000313" key="2">
    <source>
        <dbReference type="Proteomes" id="UP001501265"/>
    </source>
</evidence>
<name>A0ABP9CWJ6_9ACTN</name>
<accession>A0ABP9CWJ6</accession>
<proteinExistence type="predicted"/>